<sequence>MIVLFSHLRRLQARVNIIFHLVLKATIVSKQYIANGYNFTGKGAVGGQSRRVDGVIDKEKLSVLETCTLGWVKEAVLMRVLAKEMAVAGLDGFEIMWVAGSMVLLAFSDANSRQLASQLTYGRKDHSVTLLGLWGKYLRVDAATEESTSFERARILIETSVRGRIDEVVEVASLGTMFLIVVQEAELVRVPVVEQRGVTDGAALSEQSQEASVASPRKNFLVEQVGDDSSYWHANQLWEIESAQKGRGASMVVGGASDHVVCDRGGVCSEGDADFAFTRIQSREGLDIVHPSVSIAEHDYLGVRVVGDCESAEKYGRVVSVNGEGAPLTLGLGLAGAATAPVIGSAHRGARTVKSVNTLVEALGSPAQKRVIAAARSRRGRG</sequence>
<accession>A0ABR2BSS6</accession>
<dbReference type="EMBL" id="JBBPBM010000088">
    <property type="protein sequence ID" value="KAK8510101.1"/>
    <property type="molecule type" value="Genomic_DNA"/>
</dbReference>
<protein>
    <submittedName>
        <fullName evidence="1">Uncharacterized protein</fullName>
    </submittedName>
</protein>
<proteinExistence type="predicted"/>
<evidence type="ECO:0000313" key="2">
    <source>
        <dbReference type="Proteomes" id="UP001472677"/>
    </source>
</evidence>
<organism evidence="1 2">
    <name type="scientific">Hibiscus sabdariffa</name>
    <name type="common">roselle</name>
    <dbReference type="NCBI Taxonomy" id="183260"/>
    <lineage>
        <taxon>Eukaryota</taxon>
        <taxon>Viridiplantae</taxon>
        <taxon>Streptophyta</taxon>
        <taxon>Embryophyta</taxon>
        <taxon>Tracheophyta</taxon>
        <taxon>Spermatophyta</taxon>
        <taxon>Magnoliopsida</taxon>
        <taxon>eudicotyledons</taxon>
        <taxon>Gunneridae</taxon>
        <taxon>Pentapetalae</taxon>
        <taxon>rosids</taxon>
        <taxon>malvids</taxon>
        <taxon>Malvales</taxon>
        <taxon>Malvaceae</taxon>
        <taxon>Malvoideae</taxon>
        <taxon>Hibiscus</taxon>
    </lineage>
</organism>
<keyword evidence="2" id="KW-1185">Reference proteome</keyword>
<comment type="caution">
    <text evidence="1">The sequence shown here is derived from an EMBL/GenBank/DDBJ whole genome shotgun (WGS) entry which is preliminary data.</text>
</comment>
<dbReference type="Proteomes" id="UP001472677">
    <property type="component" value="Unassembled WGS sequence"/>
</dbReference>
<name>A0ABR2BSS6_9ROSI</name>
<reference evidence="1 2" key="1">
    <citation type="journal article" date="2024" name="G3 (Bethesda)">
        <title>Genome assembly of Hibiscus sabdariffa L. provides insights into metabolisms of medicinal natural products.</title>
        <authorList>
            <person name="Kim T."/>
        </authorList>
    </citation>
    <scope>NUCLEOTIDE SEQUENCE [LARGE SCALE GENOMIC DNA]</scope>
    <source>
        <strain evidence="1">TK-2024</strain>
        <tissue evidence="1">Old leaves</tissue>
    </source>
</reference>
<evidence type="ECO:0000313" key="1">
    <source>
        <dbReference type="EMBL" id="KAK8510101.1"/>
    </source>
</evidence>
<gene>
    <name evidence="1" type="ORF">V6N12_007978</name>
</gene>